<dbReference type="Proteomes" id="UP000002217">
    <property type="component" value="Chromosome"/>
</dbReference>
<feature type="domain" description="Putative zinc-finger" evidence="4">
    <location>
        <begin position="3"/>
        <end position="37"/>
    </location>
</feature>
<dbReference type="InterPro" id="IPR027383">
    <property type="entry name" value="Znf_put"/>
</dbReference>
<proteinExistence type="inferred from homology"/>
<dbReference type="InterPro" id="IPR041916">
    <property type="entry name" value="Anti_sigma_zinc_sf"/>
</dbReference>
<name>C8VYV3_DESAS</name>
<evidence type="ECO:0000313" key="6">
    <source>
        <dbReference type="Proteomes" id="UP000002217"/>
    </source>
</evidence>
<dbReference type="OrthoDB" id="1805316at2"/>
<feature type="compositionally biased region" description="Polar residues" evidence="3">
    <location>
        <begin position="184"/>
        <end position="216"/>
    </location>
</feature>
<dbReference type="RefSeq" id="WP_015759494.1">
    <property type="nucleotide sequence ID" value="NC_013216.1"/>
</dbReference>
<keyword evidence="5" id="KW-0472">Membrane</keyword>
<accession>C8VYV3</accession>
<dbReference type="eggNOG" id="COG5662">
    <property type="taxonomic scope" value="Bacteria"/>
</dbReference>
<keyword evidence="5" id="KW-0812">Transmembrane</keyword>
<dbReference type="STRING" id="485916.Dtox_4156"/>
<dbReference type="HOGENOM" id="CLU_062410_0_0_9"/>
<comment type="similarity">
    <text evidence="1">Belongs to the zinc-associated anti-sigma factor (ZAS) superfamily. Anti-sigma-W factor family.</text>
</comment>
<feature type="region of interest" description="Disordered" evidence="3">
    <location>
        <begin position="119"/>
        <end position="217"/>
    </location>
</feature>
<organism evidence="5 6">
    <name type="scientific">Desulfofarcimen acetoxidans (strain ATCC 49208 / DSM 771 / KCTC 5769 / VKM B-1644 / 5575)</name>
    <name type="common">Desulfotomaculum acetoxidans</name>
    <dbReference type="NCBI Taxonomy" id="485916"/>
    <lineage>
        <taxon>Bacteria</taxon>
        <taxon>Bacillati</taxon>
        <taxon>Bacillota</taxon>
        <taxon>Clostridia</taxon>
        <taxon>Eubacteriales</taxon>
        <taxon>Peptococcaceae</taxon>
        <taxon>Desulfofarcimen</taxon>
    </lineage>
</organism>
<keyword evidence="6" id="KW-1185">Reference proteome</keyword>
<dbReference type="KEGG" id="dae:Dtox_4156"/>
<protein>
    <recommendedName>
        <fullName evidence="2">Anti-sigma-W factor RsiW</fullName>
    </recommendedName>
</protein>
<evidence type="ECO:0000313" key="5">
    <source>
        <dbReference type="EMBL" id="ACV64824.1"/>
    </source>
</evidence>
<evidence type="ECO:0000259" key="4">
    <source>
        <dbReference type="Pfam" id="PF13490"/>
    </source>
</evidence>
<dbReference type="Gene3D" id="1.10.10.1320">
    <property type="entry name" value="Anti-sigma factor, zinc-finger domain"/>
    <property type="match status" value="1"/>
</dbReference>
<feature type="compositionally biased region" description="Basic and acidic residues" evidence="3">
    <location>
        <begin position="140"/>
        <end position="154"/>
    </location>
</feature>
<evidence type="ECO:0000256" key="1">
    <source>
        <dbReference type="ARBA" id="ARBA00024353"/>
    </source>
</evidence>
<dbReference type="AlphaFoldDB" id="C8VYV3"/>
<dbReference type="EMBL" id="CP001720">
    <property type="protein sequence ID" value="ACV64824.1"/>
    <property type="molecule type" value="Genomic_DNA"/>
</dbReference>
<sequence length="366" mass="39231">MDCQKTMNLLSLYVDGSLDNKPDDRAIKDHLSACKACSSEFALQKRLSTAMNSFKSEDITAPPDLCANIMGQLKQERKKVFHLLPAAWRRTIAAVAAILLMAGMSSGITSSLLPVANNDKPNAARPSQVASTDNGAAAEVKPETHDPNRSKDAEQQPDSNANESKVDVSSKETTSGNDVKKNGTAMTNTESNTGEVPSGTTKKPTEVGQSSPSVKATPSYAEKTAFLSKNMVITSTVLKISVNDLSEAKIKAVALAAGAGASNQLFPEEGGLLMRLATPAEQAQQLINGLSGLGTTMDRQDENRDITSSYNKASVQYAELQARISASTDTEERRQLENQAAGFKRTMDSYEADAGKRVIVLWIEKK</sequence>
<gene>
    <name evidence="5" type="ordered locus">Dtox_4156</name>
</gene>
<evidence type="ECO:0000256" key="3">
    <source>
        <dbReference type="SAM" id="MobiDB-lite"/>
    </source>
</evidence>
<reference evidence="5 6" key="1">
    <citation type="journal article" date="2009" name="Stand. Genomic Sci.">
        <title>Complete genome sequence of Desulfotomaculum acetoxidans type strain (5575).</title>
        <authorList>
            <person name="Spring S."/>
            <person name="Lapidus A."/>
            <person name="Schroder M."/>
            <person name="Gleim D."/>
            <person name="Sims D."/>
            <person name="Meincke L."/>
            <person name="Glavina Del Rio T."/>
            <person name="Tice H."/>
            <person name="Copeland A."/>
            <person name="Cheng J.F."/>
            <person name="Lucas S."/>
            <person name="Chen F."/>
            <person name="Nolan M."/>
            <person name="Bruce D."/>
            <person name="Goodwin L."/>
            <person name="Pitluck S."/>
            <person name="Ivanova N."/>
            <person name="Mavromatis K."/>
            <person name="Mikhailova N."/>
            <person name="Pati A."/>
            <person name="Chen A."/>
            <person name="Palaniappan K."/>
            <person name="Land M."/>
            <person name="Hauser L."/>
            <person name="Chang Y.J."/>
            <person name="Jeffries C.D."/>
            <person name="Chain P."/>
            <person name="Saunders E."/>
            <person name="Brettin T."/>
            <person name="Detter J.C."/>
            <person name="Goker M."/>
            <person name="Bristow J."/>
            <person name="Eisen J.A."/>
            <person name="Markowitz V."/>
            <person name="Hugenholtz P."/>
            <person name="Kyrpides N.C."/>
            <person name="Klenk H.P."/>
            <person name="Han C."/>
        </authorList>
    </citation>
    <scope>NUCLEOTIDE SEQUENCE [LARGE SCALE GENOMIC DNA]</scope>
    <source>
        <strain evidence="6">ATCC 49208 / DSM 771 / VKM B-1644</strain>
    </source>
</reference>
<dbReference type="Pfam" id="PF13490">
    <property type="entry name" value="zf-HC2"/>
    <property type="match status" value="1"/>
</dbReference>
<evidence type="ECO:0000256" key="2">
    <source>
        <dbReference type="ARBA" id="ARBA00024438"/>
    </source>
</evidence>